<evidence type="ECO:0000313" key="4">
    <source>
        <dbReference type="EMBL" id="QSZ33844.1"/>
    </source>
</evidence>
<dbReference type="InterPro" id="IPR013859">
    <property type="entry name" value="Ssr4_N"/>
</dbReference>
<feature type="compositionally biased region" description="Low complexity" evidence="1">
    <location>
        <begin position="764"/>
        <end position="774"/>
    </location>
</feature>
<feature type="region of interest" description="Disordered" evidence="1">
    <location>
        <begin position="665"/>
        <end position="687"/>
    </location>
</feature>
<dbReference type="Proteomes" id="UP000672032">
    <property type="component" value="Chromosome 4"/>
</dbReference>
<feature type="compositionally biased region" description="Polar residues" evidence="1">
    <location>
        <begin position="858"/>
        <end position="873"/>
    </location>
</feature>
<evidence type="ECO:0000259" key="2">
    <source>
        <dbReference type="Pfam" id="PF08549"/>
    </source>
</evidence>
<accession>A0A8A3PFM4</accession>
<organism evidence="4 5">
    <name type="scientific">Monilinia vaccinii-corymbosi</name>
    <dbReference type="NCBI Taxonomy" id="61207"/>
    <lineage>
        <taxon>Eukaryota</taxon>
        <taxon>Fungi</taxon>
        <taxon>Dikarya</taxon>
        <taxon>Ascomycota</taxon>
        <taxon>Pezizomycotina</taxon>
        <taxon>Leotiomycetes</taxon>
        <taxon>Helotiales</taxon>
        <taxon>Sclerotiniaceae</taxon>
        <taxon>Monilinia</taxon>
    </lineage>
</organism>
<protein>
    <recommendedName>
        <fullName evidence="6">DUF1750-domain-containing protein</fullName>
    </recommendedName>
</protein>
<feature type="compositionally biased region" description="Low complexity" evidence="1">
    <location>
        <begin position="822"/>
        <end position="840"/>
    </location>
</feature>
<reference evidence="4" key="1">
    <citation type="submission" date="2020-10" db="EMBL/GenBank/DDBJ databases">
        <title>Genome Sequence of Monilinia vaccinii-corymbosi Sheds Light on Mummy Berry Disease Infection of Blueberry and Mating Type.</title>
        <authorList>
            <person name="Yow A.G."/>
            <person name="Zhang Y."/>
            <person name="Bansal K."/>
            <person name="Eacker S.M."/>
            <person name="Sullivan S."/>
            <person name="Liachko I."/>
            <person name="Cubeta M.A."/>
            <person name="Rollins J.A."/>
            <person name="Ashrafi H."/>
        </authorList>
    </citation>
    <scope>NUCLEOTIDE SEQUENCE</scope>
    <source>
        <strain evidence="4">RL-1</strain>
    </source>
</reference>
<gene>
    <name evidence="4" type="ORF">DSL72_005417</name>
</gene>
<feature type="compositionally biased region" description="Polar residues" evidence="1">
    <location>
        <begin position="711"/>
        <end position="727"/>
    </location>
</feature>
<dbReference type="Pfam" id="PF20497">
    <property type="entry name" value="SWI-SNF_Ssr4_C"/>
    <property type="match status" value="1"/>
</dbReference>
<feature type="compositionally biased region" description="Basic and acidic residues" evidence="1">
    <location>
        <begin position="877"/>
        <end position="893"/>
    </location>
</feature>
<feature type="compositionally biased region" description="Polar residues" evidence="1">
    <location>
        <begin position="841"/>
        <end position="851"/>
    </location>
</feature>
<feature type="compositionally biased region" description="Low complexity" evidence="1">
    <location>
        <begin position="1"/>
        <end position="12"/>
    </location>
</feature>
<dbReference type="OrthoDB" id="5321006at2759"/>
<evidence type="ECO:0000259" key="3">
    <source>
        <dbReference type="Pfam" id="PF20497"/>
    </source>
</evidence>
<sequence length="956" mass="106788">MPSIRSPRNPSSSKKHSPTIKKTIGGGILKRRKSALSPKSPSAITPNRHPRRPQSKQLASLLRGIQGAVEHNVSEYCGCAEPELTKDIIMEDMSDFSDFAEHFAVPDAMDLREDYEWDFPGFDGYLLQEYKAKIEQFPEMWMSALDRVDYILGRLTAEDEERRLKFPFRLPVSLLSTFFSTLQRFRTFLLAISIITFTMQVMQDPSQGIHRDLLHHVHLLSTYRFPITPSQLHPERVVDWLANAPKITREQAPVYWTYLDRPVDGTVLLSWQTPTLGQEYPSDGYIWAPGETAFSLEVMGYTLEIYHAKIGYGSGEPIASHTRRRYRLLPPRILNQNPMPDPCLWIIHYTQAPPEDRIHSHIIPINPQIQNIMSTRQYLHQQGQLIHKEFLLSDRANWAKIDFPRGHPRGAPMYAAIIPPRVPQTMAYPTHPQPGPPTKRARTSNITQAAVAHNISAVVEEDEEENSRGDWFDLTTPREISYSRFEQNYDWMEEVLSSPYAIHQIIPTDLGLGVRGQLSSLTEGIFNAPLKKDEEPTPALNYVGRLDPGKAEEFRKRAHDTIAQTKKDIEKMKAKHAKRLAKFQKGSLIVQAEKELRTAVDDPSDIGPEYWRLEGRIDEGEKEGVETPIKTPSKVDDVLAKVEASLGRHAVAISELRRIQDGGYEEAVARASPQPSQTSQNGSHQSGVLVNESDVTDIDMTNSTADLLDQFHQSNPSSHATPASASYPNPGHLQHPSAATTPAGVLHIASPHLSQTMGTPRAAQQNQSPPQQEQQDVHMQDSFSTAETQQSMTETAQTTTVNDTSDWVVVPPGGVSPTADHSNTNINTDTSTNINTDISNPQSQSHDQQSALPDYNKPSDTNTTEQPSTSTSLPEPQQEHQQEPEQEEHHTELNENDFDLEDLDTAGDALASYDAGDNMEDDGHGLGNLVDDSAFGEAFHGVDHHSADTDGDAQGM</sequence>
<name>A0A8A3PFM4_9HELO</name>
<proteinExistence type="predicted"/>
<dbReference type="AlphaFoldDB" id="A0A8A3PFM4"/>
<evidence type="ECO:0000313" key="5">
    <source>
        <dbReference type="Proteomes" id="UP000672032"/>
    </source>
</evidence>
<evidence type="ECO:0008006" key="6">
    <source>
        <dbReference type="Google" id="ProtNLM"/>
    </source>
</evidence>
<dbReference type="InterPro" id="IPR046464">
    <property type="entry name" value="SWI-SNF_Ssr4_C"/>
</dbReference>
<dbReference type="Pfam" id="PF08549">
    <property type="entry name" value="SWI-SNF_Ssr4_N"/>
    <property type="match status" value="1"/>
</dbReference>
<evidence type="ECO:0000256" key="1">
    <source>
        <dbReference type="SAM" id="MobiDB-lite"/>
    </source>
</evidence>
<feature type="region of interest" description="Disordered" evidence="1">
    <location>
        <begin position="711"/>
        <end position="738"/>
    </location>
</feature>
<feature type="region of interest" description="Disordered" evidence="1">
    <location>
        <begin position="754"/>
        <end position="930"/>
    </location>
</feature>
<keyword evidence="5" id="KW-1185">Reference proteome</keyword>
<feature type="region of interest" description="Disordered" evidence="1">
    <location>
        <begin position="1"/>
        <end position="55"/>
    </location>
</feature>
<feature type="compositionally biased region" description="Polar residues" evidence="1">
    <location>
        <begin position="673"/>
        <end position="687"/>
    </location>
</feature>
<feature type="compositionally biased region" description="Polar residues" evidence="1">
    <location>
        <begin position="781"/>
        <end position="805"/>
    </location>
</feature>
<dbReference type="GO" id="GO:0006338">
    <property type="term" value="P:chromatin remodeling"/>
    <property type="evidence" value="ECO:0007669"/>
    <property type="project" value="InterPro"/>
</dbReference>
<feature type="compositionally biased region" description="Acidic residues" evidence="1">
    <location>
        <begin position="894"/>
        <end position="905"/>
    </location>
</feature>
<dbReference type="EMBL" id="CP063408">
    <property type="protein sequence ID" value="QSZ33844.1"/>
    <property type="molecule type" value="Genomic_DNA"/>
</dbReference>
<feature type="domain" description="SWI/SNF and RSC complexes subunit Ssr4 N-terminal" evidence="2">
    <location>
        <begin position="203"/>
        <end position="414"/>
    </location>
</feature>
<feature type="domain" description="SWI/SNF and RSC complexes subunit Ssr4 C-terminal" evidence="3">
    <location>
        <begin position="461"/>
        <end position="945"/>
    </location>
</feature>